<dbReference type="PROSITE" id="PS50983">
    <property type="entry name" value="FE_B12_PBP"/>
    <property type="match status" value="1"/>
</dbReference>
<name>A0ABS1QWE9_9GAMM</name>
<dbReference type="PANTHER" id="PTHR30535:SF34">
    <property type="entry name" value="MOLYBDATE-BINDING PROTEIN MOLA"/>
    <property type="match status" value="1"/>
</dbReference>
<dbReference type="InterPro" id="IPR050902">
    <property type="entry name" value="ABC_Transporter_SBP"/>
</dbReference>
<keyword evidence="1" id="KW-0732">Signal</keyword>
<accession>A0ABS1QWE9</accession>
<dbReference type="RefSeq" id="WP_202088138.1">
    <property type="nucleotide sequence ID" value="NZ_JAERTZ010000030.1"/>
</dbReference>
<evidence type="ECO:0000259" key="2">
    <source>
        <dbReference type="PROSITE" id="PS50983"/>
    </source>
</evidence>
<dbReference type="Proteomes" id="UP000638570">
    <property type="component" value="Unassembled WGS sequence"/>
</dbReference>
<dbReference type="Gene3D" id="3.40.50.1980">
    <property type="entry name" value="Nitrogenase molybdenum iron protein domain"/>
    <property type="match status" value="2"/>
</dbReference>
<dbReference type="InterPro" id="IPR002491">
    <property type="entry name" value="ABC_transptr_periplasmic_BD"/>
</dbReference>
<keyword evidence="4" id="KW-1185">Reference proteome</keyword>
<sequence length="379" mass="41287">MVIPLIKTLSRMRRLAGALLLLPALPTMAGTLTDLAGRQVELPDQVTGIILGEGRYLPALAILEGDRLTARLAGIMPDFELADPAGYRQYAEAFPELEQVPRLGRGTADSFSIEQALGLGANLALFGLEGHGPTARDATLIGRLERAGVTVLFIDFRQDPLNHTLRSMELLGQALGREQQAREFTDFYRTELGRVKAGLARLGRDQAPSVFLHSRVGLQDACCETMTNGMLGRFLTLLHGDNIAGERVPGVSGMYNLEYLLLEQPDIYIATAVGSTDTLDSHPGIIALGAGVSAAQAEASLRHALAGSGLTQLDAVRQKRAYAIWHHFYNSPLNVVAVQAFARWLYPDTFAELDPRQTLATLYQRFQPIPLNGTYWIGL</sequence>
<evidence type="ECO:0000256" key="1">
    <source>
        <dbReference type="SAM" id="SignalP"/>
    </source>
</evidence>
<organism evidence="3 4">
    <name type="scientific">Zobellella iuensis</name>
    <dbReference type="NCBI Taxonomy" id="2803811"/>
    <lineage>
        <taxon>Bacteria</taxon>
        <taxon>Pseudomonadati</taxon>
        <taxon>Pseudomonadota</taxon>
        <taxon>Gammaproteobacteria</taxon>
        <taxon>Aeromonadales</taxon>
        <taxon>Aeromonadaceae</taxon>
        <taxon>Zobellella</taxon>
    </lineage>
</organism>
<feature type="signal peptide" evidence="1">
    <location>
        <begin position="1"/>
        <end position="29"/>
    </location>
</feature>
<evidence type="ECO:0000313" key="4">
    <source>
        <dbReference type="Proteomes" id="UP000638570"/>
    </source>
</evidence>
<comment type="caution">
    <text evidence="3">The sequence shown here is derived from an EMBL/GenBank/DDBJ whole genome shotgun (WGS) entry which is preliminary data.</text>
</comment>
<feature type="domain" description="Fe/B12 periplasmic-binding" evidence="2">
    <location>
        <begin position="45"/>
        <end position="353"/>
    </location>
</feature>
<feature type="chain" id="PRO_5047093057" evidence="1">
    <location>
        <begin position="30"/>
        <end position="379"/>
    </location>
</feature>
<dbReference type="SUPFAM" id="SSF53807">
    <property type="entry name" value="Helical backbone' metal receptor"/>
    <property type="match status" value="1"/>
</dbReference>
<gene>
    <name evidence="3" type="ORF">JKV55_17405</name>
</gene>
<reference evidence="4" key="1">
    <citation type="submission" date="2021-01" db="EMBL/GenBank/DDBJ databases">
        <title>Genome public.</title>
        <authorList>
            <person name="Liu C."/>
            <person name="Sun Q."/>
        </authorList>
    </citation>
    <scope>NUCLEOTIDE SEQUENCE [LARGE SCALE GENOMIC DNA]</scope>
    <source>
        <strain evidence="4">CGMCC 1.18722</strain>
    </source>
</reference>
<dbReference type="PANTHER" id="PTHR30535">
    <property type="entry name" value="VITAMIN B12-BINDING PROTEIN"/>
    <property type="match status" value="1"/>
</dbReference>
<evidence type="ECO:0000313" key="3">
    <source>
        <dbReference type="EMBL" id="MBL1379086.1"/>
    </source>
</evidence>
<protein>
    <submittedName>
        <fullName evidence="3">ABC transporter substrate-binding protein</fullName>
    </submittedName>
</protein>
<dbReference type="EMBL" id="JAERTZ010000030">
    <property type="protein sequence ID" value="MBL1379086.1"/>
    <property type="molecule type" value="Genomic_DNA"/>
</dbReference>
<proteinExistence type="predicted"/>